<name>A0A2G8LPX0_STIJA</name>
<organism evidence="2 3">
    <name type="scientific">Stichopus japonicus</name>
    <name type="common">Sea cucumber</name>
    <dbReference type="NCBI Taxonomy" id="307972"/>
    <lineage>
        <taxon>Eukaryota</taxon>
        <taxon>Metazoa</taxon>
        <taxon>Echinodermata</taxon>
        <taxon>Eleutherozoa</taxon>
        <taxon>Echinozoa</taxon>
        <taxon>Holothuroidea</taxon>
        <taxon>Aspidochirotacea</taxon>
        <taxon>Aspidochirotida</taxon>
        <taxon>Stichopodidae</taxon>
        <taxon>Apostichopus</taxon>
    </lineage>
</organism>
<sequence length="135" mass="15181">MDGEDYGGKDLTSIFKGRCADITNIYIPKCRFSRNDNAASEGVCGSAEKPTRGDDRRVSTSKDETRNNRNSKTKKSKEIDVDQYKVELLETYFQYYSNLWSTSQREDEESGDSADDSGEDASLGSDFPTMRDVSK</sequence>
<evidence type="ECO:0000313" key="2">
    <source>
        <dbReference type="EMBL" id="PIK62220.1"/>
    </source>
</evidence>
<accession>A0A2G8LPX0</accession>
<evidence type="ECO:0000313" key="3">
    <source>
        <dbReference type="Proteomes" id="UP000230750"/>
    </source>
</evidence>
<evidence type="ECO:0000256" key="1">
    <source>
        <dbReference type="SAM" id="MobiDB-lite"/>
    </source>
</evidence>
<keyword evidence="3" id="KW-1185">Reference proteome</keyword>
<comment type="caution">
    <text evidence="2">The sequence shown here is derived from an EMBL/GenBank/DDBJ whole genome shotgun (WGS) entry which is preliminary data.</text>
</comment>
<feature type="region of interest" description="Disordered" evidence="1">
    <location>
        <begin position="36"/>
        <end position="80"/>
    </location>
</feature>
<dbReference type="EMBL" id="MRZV01000016">
    <property type="protein sequence ID" value="PIK62220.1"/>
    <property type="molecule type" value="Genomic_DNA"/>
</dbReference>
<protein>
    <submittedName>
        <fullName evidence="2">Uncharacterized protein</fullName>
    </submittedName>
</protein>
<feature type="region of interest" description="Disordered" evidence="1">
    <location>
        <begin position="102"/>
        <end position="135"/>
    </location>
</feature>
<proteinExistence type="predicted"/>
<feature type="compositionally biased region" description="Acidic residues" evidence="1">
    <location>
        <begin position="106"/>
        <end position="119"/>
    </location>
</feature>
<feature type="compositionally biased region" description="Basic and acidic residues" evidence="1">
    <location>
        <begin position="49"/>
        <end position="67"/>
    </location>
</feature>
<dbReference type="AlphaFoldDB" id="A0A2G8LPX0"/>
<dbReference type="Proteomes" id="UP000230750">
    <property type="component" value="Unassembled WGS sequence"/>
</dbReference>
<gene>
    <name evidence="2" type="ORF">BSL78_00828</name>
</gene>
<reference evidence="2 3" key="1">
    <citation type="journal article" date="2017" name="PLoS Biol.">
        <title>The sea cucumber genome provides insights into morphological evolution and visceral regeneration.</title>
        <authorList>
            <person name="Zhang X."/>
            <person name="Sun L."/>
            <person name="Yuan J."/>
            <person name="Sun Y."/>
            <person name="Gao Y."/>
            <person name="Zhang L."/>
            <person name="Li S."/>
            <person name="Dai H."/>
            <person name="Hamel J.F."/>
            <person name="Liu C."/>
            <person name="Yu Y."/>
            <person name="Liu S."/>
            <person name="Lin W."/>
            <person name="Guo K."/>
            <person name="Jin S."/>
            <person name="Xu P."/>
            <person name="Storey K.B."/>
            <person name="Huan P."/>
            <person name="Zhang T."/>
            <person name="Zhou Y."/>
            <person name="Zhang J."/>
            <person name="Lin C."/>
            <person name="Li X."/>
            <person name="Xing L."/>
            <person name="Huo D."/>
            <person name="Sun M."/>
            <person name="Wang L."/>
            <person name="Mercier A."/>
            <person name="Li F."/>
            <person name="Yang H."/>
            <person name="Xiang J."/>
        </authorList>
    </citation>
    <scope>NUCLEOTIDE SEQUENCE [LARGE SCALE GENOMIC DNA]</scope>
    <source>
        <strain evidence="2">Shaxun</strain>
        <tissue evidence="2">Muscle</tissue>
    </source>
</reference>